<gene>
    <name evidence="2" type="ORF">CQA53_10095</name>
</gene>
<organism evidence="2 3">
    <name type="scientific">Helicobacter didelphidarum</name>
    <dbReference type="NCBI Taxonomy" id="2040648"/>
    <lineage>
        <taxon>Bacteria</taxon>
        <taxon>Pseudomonadati</taxon>
        <taxon>Campylobacterota</taxon>
        <taxon>Epsilonproteobacteria</taxon>
        <taxon>Campylobacterales</taxon>
        <taxon>Helicobacteraceae</taxon>
        <taxon>Helicobacter</taxon>
    </lineage>
</organism>
<keyword evidence="1" id="KW-0812">Transmembrane</keyword>
<feature type="transmembrane region" description="Helical" evidence="1">
    <location>
        <begin position="21"/>
        <end position="42"/>
    </location>
</feature>
<evidence type="ECO:0000256" key="1">
    <source>
        <dbReference type="SAM" id="Phobius"/>
    </source>
</evidence>
<dbReference type="Proteomes" id="UP000256379">
    <property type="component" value="Unassembled WGS sequence"/>
</dbReference>
<evidence type="ECO:0000313" key="3">
    <source>
        <dbReference type="Proteomes" id="UP000256379"/>
    </source>
</evidence>
<dbReference type="RefSeq" id="WP_115543851.1">
    <property type="nucleotide sequence ID" value="NZ_NXLQ01000053.1"/>
</dbReference>
<dbReference type="AlphaFoldDB" id="A0A3D8I8M8"/>
<dbReference type="EMBL" id="NXLQ01000053">
    <property type="protein sequence ID" value="RDU61468.1"/>
    <property type="molecule type" value="Genomic_DNA"/>
</dbReference>
<keyword evidence="1" id="KW-1133">Transmembrane helix</keyword>
<name>A0A3D8I8M8_9HELI</name>
<sequence>MKKLINKLNAKLDKMLKTLQKLTWKQAFLFAGIPAGIIYILIETYQEIAPYYDKVVERKQDLETLYNWYQYDYKNDLEQADKVFQLSLLEAKKYYPHNPDPTIPLIYKLPQYITENPNDDNLVLYFTSYIQVHMQYFFLQTDINEATNHIVIKPQEMCFINELYNIHTILMQVENPQRFIFANMLLGVLSAYLTLVEKNKDYCEIWGDLRNKLQIITHDINLLLANNTPNFDKESLDKVTKNFTKMQQLNKNLRTCQ</sequence>
<keyword evidence="3" id="KW-1185">Reference proteome</keyword>
<protein>
    <submittedName>
        <fullName evidence="2">Uncharacterized protein</fullName>
    </submittedName>
</protein>
<proteinExistence type="predicted"/>
<accession>A0A3D8I8M8</accession>
<evidence type="ECO:0000313" key="2">
    <source>
        <dbReference type="EMBL" id="RDU61468.1"/>
    </source>
</evidence>
<comment type="caution">
    <text evidence="2">The sequence shown here is derived from an EMBL/GenBank/DDBJ whole genome shotgun (WGS) entry which is preliminary data.</text>
</comment>
<keyword evidence="1" id="KW-0472">Membrane</keyword>
<reference evidence="2 3" key="1">
    <citation type="submission" date="2018-04" db="EMBL/GenBank/DDBJ databases">
        <title>Novel Campyloabacter and Helicobacter Species and Strains.</title>
        <authorList>
            <person name="Mannion A.J."/>
            <person name="Shen Z."/>
            <person name="Fox J.G."/>
        </authorList>
    </citation>
    <scope>NUCLEOTIDE SEQUENCE [LARGE SCALE GENOMIC DNA]</scope>
    <source>
        <strain evidence="2 3">MIT 17-337</strain>
    </source>
</reference>